<evidence type="ECO:0000313" key="2">
    <source>
        <dbReference type="EMBL" id="MBC2670817.1"/>
    </source>
</evidence>
<dbReference type="PROSITE" id="PS51186">
    <property type="entry name" value="GNAT"/>
    <property type="match status" value="1"/>
</dbReference>
<dbReference type="InterPro" id="IPR051531">
    <property type="entry name" value="N-acetyltransferase"/>
</dbReference>
<evidence type="ECO:0000313" key="3">
    <source>
        <dbReference type="Proteomes" id="UP000551327"/>
    </source>
</evidence>
<dbReference type="GO" id="GO:0016747">
    <property type="term" value="F:acyltransferase activity, transferring groups other than amino-acyl groups"/>
    <property type="evidence" value="ECO:0007669"/>
    <property type="project" value="InterPro"/>
</dbReference>
<accession>A0A7X1G2K1</accession>
<dbReference type="EMBL" id="JACLAX010000030">
    <property type="protein sequence ID" value="MBC2670817.1"/>
    <property type="molecule type" value="Genomic_DNA"/>
</dbReference>
<dbReference type="AlphaFoldDB" id="A0A7X1G2K1"/>
<keyword evidence="3" id="KW-1185">Reference proteome</keyword>
<dbReference type="PANTHER" id="PTHR43792">
    <property type="entry name" value="GNAT FAMILY, PUTATIVE (AFU_ORTHOLOGUE AFUA_3G00765)-RELATED-RELATED"/>
    <property type="match status" value="1"/>
</dbReference>
<dbReference type="InterPro" id="IPR000182">
    <property type="entry name" value="GNAT_dom"/>
</dbReference>
<protein>
    <submittedName>
        <fullName evidence="2">GNAT family N-acetyltransferase</fullName>
    </submittedName>
</protein>
<dbReference type="Gene3D" id="3.40.630.30">
    <property type="match status" value="1"/>
</dbReference>
<name>A0A7X1G2K1_9SPHN</name>
<evidence type="ECO:0000259" key="1">
    <source>
        <dbReference type="PROSITE" id="PS51186"/>
    </source>
</evidence>
<keyword evidence="2" id="KW-0808">Transferase</keyword>
<reference evidence="2 3" key="1">
    <citation type="submission" date="2020-08" db="EMBL/GenBank/DDBJ databases">
        <title>The genome sequence of type strain Novosphingobium piscinae KCTC 42194.</title>
        <authorList>
            <person name="Liu Y."/>
        </authorList>
    </citation>
    <scope>NUCLEOTIDE SEQUENCE [LARGE SCALE GENOMIC DNA]</scope>
    <source>
        <strain evidence="2 3">KCTC 42194</strain>
    </source>
</reference>
<dbReference type="PANTHER" id="PTHR43792:SF1">
    <property type="entry name" value="N-ACETYLTRANSFERASE DOMAIN-CONTAINING PROTEIN"/>
    <property type="match status" value="1"/>
</dbReference>
<dbReference type="SUPFAM" id="SSF55729">
    <property type="entry name" value="Acyl-CoA N-acyltransferases (Nat)"/>
    <property type="match status" value="1"/>
</dbReference>
<dbReference type="Proteomes" id="UP000551327">
    <property type="component" value="Unassembled WGS sequence"/>
</dbReference>
<sequence length="169" mass="18716">MLQAGPYALWPPQADDHAALHALTAPAEMRCFLGNHQPDEADSFARLYRNAGSWALHGYGTFMVREAQSGAFVGHCGVFRSWRGLPGMNDVAEAGWIIGRDWWGRGVASVVMDAVLAWFDQTHGCQRVACMIEQGNVASERLAARLGFVPYHEHTQDSGTVLTLYERLR</sequence>
<gene>
    <name evidence="2" type="ORF">H7F53_16815</name>
</gene>
<feature type="domain" description="N-acetyltransferase" evidence="1">
    <location>
        <begin position="7"/>
        <end position="169"/>
    </location>
</feature>
<organism evidence="2 3">
    <name type="scientific">Novosphingobium piscinae</name>
    <dbReference type="NCBI Taxonomy" id="1507448"/>
    <lineage>
        <taxon>Bacteria</taxon>
        <taxon>Pseudomonadati</taxon>
        <taxon>Pseudomonadota</taxon>
        <taxon>Alphaproteobacteria</taxon>
        <taxon>Sphingomonadales</taxon>
        <taxon>Sphingomonadaceae</taxon>
        <taxon>Novosphingobium</taxon>
    </lineage>
</organism>
<dbReference type="Pfam" id="PF13302">
    <property type="entry name" value="Acetyltransf_3"/>
    <property type="match status" value="1"/>
</dbReference>
<dbReference type="InterPro" id="IPR016181">
    <property type="entry name" value="Acyl_CoA_acyltransferase"/>
</dbReference>
<comment type="caution">
    <text evidence="2">The sequence shown here is derived from an EMBL/GenBank/DDBJ whole genome shotgun (WGS) entry which is preliminary data.</text>
</comment>
<proteinExistence type="predicted"/>